<feature type="repeat" description="PPR" evidence="4">
    <location>
        <begin position="399"/>
        <end position="429"/>
    </location>
</feature>
<dbReference type="EMBL" id="NCVQ01000005">
    <property type="protein sequence ID" value="PWZ27911.1"/>
    <property type="molecule type" value="Genomic_DNA"/>
</dbReference>
<evidence type="ECO:0000256" key="2">
    <source>
        <dbReference type="ARBA" id="ARBA00022737"/>
    </source>
</evidence>
<dbReference type="PANTHER" id="PTHR47447">
    <property type="entry name" value="OS03G0856100 PROTEIN"/>
    <property type="match status" value="1"/>
</dbReference>
<dbReference type="InterPro" id="IPR002885">
    <property type="entry name" value="PPR_rpt"/>
</dbReference>
<feature type="domain" description="Pentatricopeptide repeat-containing protein-mitochondrial" evidence="5">
    <location>
        <begin position="397"/>
        <end position="494"/>
    </location>
</feature>
<dbReference type="FunFam" id="1.25.40.10:FF:000972">
    <property type="entry name" value="Pentatricopeptide repeat-containing protein, mitochondrial"/>
    <property type="match status" value="1"/>
</dbReference>
<gene>
    <name evidence="6" type="ORF">Zm00014a_007038</name>
</gene>
<accession>A0A3L6F4J9</accession>
<feature type="repeat" description="PPR" evidence="4">
    <location>
        <begin position="297"/>
        <end position="331"/>
    </location>
</feature>
<comment type="similarity">
    <text evidence="1">Belongs to the PPR family. P subfamily.</text>
</comment>
<dbReference type="EMBL" id="NCVQ01000005">
    <property type="protein sequence ID" value="PWZ27910.1"/>
    <property type="molecule type" value="Genomic_DNA"/>
</dbReference>
<sequence length="678" mass="75990">MPRRLATTYAGRIAAATPSPSGPSITVTVSPTPAPTPLDTRGYLLPRRHLICAVARILRSPVSPTPLLDLDDYLRSLRLTLTTAEASEVMKALAPDTSLALGFFRFAATSLPGFRHDAFSYNRILVLLFGNRADPAEAMRLIAEMERDGVPGNISTVNLLVGMGVEVGRCLDLASKWGLRLNGYTYKCLVQAHLRSREVWKGFEVYEKMRRKGYKLDIFAYNMLLDALAKAGMSFVSKETQHHDTKLLALTSRRIARPMRMGRTVPSEVRMRGKAAIWVDQAYQVFEDMKQNNCDPDAYTYTILIRMSGKAGKTTKFVSFLEEMVSKGCVLNLIAYNTVIEALGKNKMVDKAIFMLSKMIESDCRPNQFTYSIMLDVLSTGGQLHRLNEILDICSGYLNRPVYSYLIKALCKSGHASEAHSVFCRMWSSHEKGDRDAFVSMLEALCNAEKTTEAIDLLHMMPEKGITTDVGMYNMIFSALGKLKQVSFMSSLYDTMRANGVVPDVFTYNIMISSFGRVGLVDKASELFEEMEDGSCKPDVVTYNSMINCLGKNGDLDEAHMLFKDMQEKGYDPDVFTYSILIECFGKSNKVDMACSLFDEMIAQGCIPNIVTYNILLDCLERRGKTTEAHKFYETLKQQGLAPDSITYSILERLESRSQRIVRIRKPSRNTGWVISPV</sequence>
<feature type="repeat" description="PPR" evidence="4">
    <location>
        <begin position="574"/>
        <end position="608"/>
    </location>
</feature>
<dbReference type="FunFam" id="1.25.40.10:FF:000577">
    <property type="entry name" value="Pentatricopeptide repeat-containing protein mitochondrial"/>
    <property type="match status" value="1"/>
</dbReference>
<feature type="repeat" description="PPR" evidence="4">
    <location>
        <begin position="539"/>
        <end position="573"/>
    </location>
</feature>
<evidence type="ECO:0000313" key="7">
    <source>
        <dbReference type="Proteomes" id="UP000251960"/>
    </source>
</evidence>
<dbReference type="Gene3D" id="1.25.40.10">
    <property type="entry name" value="Tetratricopeptide repeat domain"/>
    <property type="match status" value="6"/>
</dbReference>
<reference evidence="6 7" key="1">
    <citation type="journal article" date="2018" name="Nat. Genet.">
        <title>Extensive intraspecific gene order and gene structural variations between Mo17 and other maize genomes.</title>
        <authorList>
            <person name="Sun S."/>
            <person name="Zhou Y."/>
            <person name="Chen J."/>
            <person name="Shi J."/>
            <person name="Zhao H."/>
            <person name="Zhao H."/>
            <person name="Song W."/>
            <person name="Zhang M."/>
            <person name="Cui Y."/>
            <person name="Dong X."/>
            <person name="Liu H."/>
            <person name="Ma X."/>
            <person name="Jiao Y."/>
            <person name="Wang B."/>
            <person name="Wei X."/>
            <person name="Stein J.C."/>
            <person name="Glaubitz J.C."/>
            <person name="Lu F."/>
            <person name="Yu G."/>
            <person name="Liang C."/>
            <person name="Fengler K."/>
            <person name="Li B."/>
            <person name="Rafalski A."/>
            <person name="Schnable P.S."/>
            <person name="Ware D.H."/>
            <person name="Buckler E.S."/>
            <person name="Lai J."/>
        </authorList>
    </citation>
    <scope>NUCLEOTIDE SEQUENCE [LARGE SCALE GENOMIC DNA]</scope>
    <source>
        <strain evidence="7">cv. Missouri 17</strain>
        <tissue evidence="6">Seedling</tissue>
    </source>
</reference>
<name>A0A3L6F6I1_MAIZE</name>
<accession>A0A3L6F6I1</accession>
<organism evidence="6">
    <name type="scientific">Zea mays</name>
    <name type="common">Maize</name>
    <dbReference type="NCBI Taxonomy" id="4577"/>
    <lineage>
        <taxon>Eukaryota</taxon>
        <taxon>Viridiplantae</taxon>
        <taxon>Streptophyta</taxon>
        <taxon>Embryophyta</taxon>
        <taxon>Tracheophyta</taxon>
        <taxon>Spermatophyta</taxon>
        <taxon>Magnoliopsida</taxon>
        <taxon>Liliopsida</taxon>
        <taxon>Poales</taxon>
        <taxon>Poaceae</taxon>
        <taxon>PACMAD clade</taxon>
        <taxon>Panicoideae</taxon>
        <taxon>Andropogonodae</taxon>
        <taxon>Andropogoneae</taxon>
        <taxon>Tripsacinae</taxon>
        <taxon>Zea</taxon>
    </lineage>
</organism>
<dbReference type="AlphaFoldDB" id="A0A3L6F6I1"/>
<dbReference type="InterPro" id="IPR057027">
    <property type="entry name" value="TPR_mt"/>
</dbReference>
<dbReference type="InterPro" id="IPR011990">
    <property type="entry name" value="TPR-like_helical_dom_sf"/>
</dbReference>
<dbReference type="Proteomes" id="UP000251960">
    <property type="component" value="Chromosome 4"/>
</dbReference>
<evidence type="ECO:0000313" key="6">
    <source>
        <dbReference type="EMBL" id="PWZ27911.1"/>
    </source>
</evidence>
<dbReference type="Pfam" id="PF12854">
    <property type="entry name" value="PPR_1"/>
    <property type="match status" value="1"/>
</dbReference>
<dbReference type="NCBIfam" id="TIGR00756">
    <property type="entry name" value="PPR"/>
    <property type="match status" value="10"/>
</dbReference>
<evidence type="ECO:0000256" key="1">
    <source>
        <dbReference type="ARBA" id="ARBA00007626"/>
    </source>
</evidence>
<comment type="caution">
    <text evidence="6">The sequence shown here is derived from an EMBL/GenBank/DDBJ whole genome shotgun (WGS) entry which is preliminary data.</text>
</comment>
<dbReference type="Pfam" id="PF23276">
    <property type="entry name" value="TPR_24"/>
    <property type="match status" value="1"/>
</dbReference>
<feature type="repeat" description="PPR" evidence="4">
    <location>
        <begin position="182"/>
        <end position="216"/>
    </location>
</feature>
<protein>
    <submittedName>
        <fullName evidence="6">Pentatricopeptide repeat-containing protein</fullName>
    </submittedName>
</protein>
<dbReference type="PANTHER" id="PTHR47447:SF28">
    <property type="entry name" value="PENTACOTRIPEPTIDE-REPEAT REGION OF PRORP DOMAIN-CONTAINING PROTEIN"/>
    <property type="match status" value="1"/>
</dbReference>
<evidence type="ECO:0000259" key="5">
    <source>
        <dbReference type="Pfam" id="PF23276"/>
    </source>
</evidence>
<dbReference type="FunFam" id="1.25.40.10:FF:000990">
    <property type="entry name" value="Pentatricopeptide repeat-containing protein, mitochondrial"/>
    <property type="match status" value="1"/>
</dbReference>
<dbReference type="ExpressionAtlas" id="A0A3L6F6I1">
    <property type="expression patterns" value="baseline and differential"/>
</dbReference>
<evidence type="ECO:0000256" key="4">
    <source>
        <dbReference type="PROSITE-ProRule" id="PRU00708"/>
    </source>
</evidence>
<keyword evidence="3" id="KW-0809">Transit peptide</keyword>
<dbReference type="PROSITE" id="PS51375">
    <property type="entry name" value="PPR"/>
    <property type="match status" value="10"/>
</dbReference>
<keyword evidence="2" id="KW-0677">Repeat</keyword>
<feature type="repeat" description="PPR" evidence="4">
    <location>
        <begin position="434"/>
        <end position="468"/>
    </location>
</feature>
<feature type="repeat" description="PPR" evidence="4">
    <location>
        <begin position="469"/>
        <end position="503"/>
    </location>
</feature>
<evidence type="ECO:0000256" key="3">
    <source>
        <dbReference type="ARBA" id="ARBA00022946"/>
    </source>
</evidence>
<feature type="repeat" description="PPR" evidence="4">
    <location>
        <begin position="504"/>
        <end position="538"/>
    </location>
</feature>
<proteinExistence type="inferred from homology"/>
<dbReference type="Pfam" id="PF13041">
    <property type="entry name" value="PPR_2"/>
    <property type="match status" value="5"/>
</dbReference>
<feature type="repeat" description="PPR" evidence="4">
    <location>
        <begin position="609"/>
        <end position="643"/>
    </location>
</feature>
<feature type="repeat" description="PPR" evidence="4">
    <location>
        <begin position="332"/>
        <end position="366"/>
    </location>
</feature>